<keyword evidence="1" id="KW-0175">Coiled coil</keyword>
<gene>
    <name evidence="2" type="ORF">MAR_014147</name>
</gene>
<feature type="coiled-coil region" evidence="1">
    <location>
        <begin position="59"/>
        <end position="114"/>
    </location>
</feature>
<protein>
    <submittedName>
        <fullName evidence="2">Uncharacterized protein</fullName>
    </submittedName>
</protein>
<sequence>PLKSTASEVSDQQVFLDDEFVERNRTKIDVAQSRLKKIQKMAKKNEKLVTTIDEQKTVINKSRDKEKSLSIKIENLEKECSGLRTCNHKRSNALRQKQKELDKKRKELQTLQNTIKLKDECLRKYYDTL</sequence>
<organism evidence="2 3">
    <name type="scientific">Mya arenaria</name>
    <name type="common">Soft-shell clam</name>
    <dbReference type="NCBI Taxonomy" id="6604"/>
    <lineage>
        <taxon>Eukaryota</taxon>
        <taxon>Metazoa</taxon>
        <taxon>Spiralia</taxon>
        <taxon>Lophotrochozoa</taxon>
        <taxon>Mollusca</taxon>
        <taxon>Bivalvia</taxon>
        <taxon>Autobranchia</taxon>
        <taxon>Heteroconchia</taxon>
        <taxon>Euheterodonta</taxon>
        <taxon>Imparidentia</taxon>
        <taxon>Neoheterodontei</taxon>
        <taxon>Myida</taxon>
        <taxon>Myoidea</taxon>
        <taxon>Myidae</taxon>
        <taxon>Mya</taxon>
    </lineage>
</organism>
<reference evidence="2" key="1">
    <citation type="submission" date="2022-11" db="EMBL/GenBank/DDBJ databases">
        <title>Centuries of genome instability and evolution in soft-shell clam transmissible cancer (bioRxiv).</title>
        <authorList>
            <person name="Hart S.F.M."/>
            <person name="Yonemitsu M.A."/>
            <person name="Giersch R.M."/>
            <person name="Beal B.F."/>
            <person name="Arriagada G."/>
            <person name="Davis B.W."/>
            <person name="Ostrander E.A."/>
            <person name="Goff S.P."/>
            <person name="Metzger M.J."/>
        </authorList>
    </citation>
    <scope>NUCLEOTIDE SEQUENCE</scope>
    <source>
        <strain evidence="2">MELC-2E11</strain>
        <tissue evidence="2">Siphon/mantle</tissue>
    </source>
</reference>
<feature type="non-terminal residue" evidence="2">
    <location>
        <position position="1"/>
    </location>
</feature>
<feature type="non-terminal residue" evidence="2">
    <location>
        <position position="129"/>
    </location>
</feature>
<evidence type="ECO:0000313" key="3">
    <source>
        <dbReference type="Proteomes" id="UP001164746"/>
    </source>
</evidence>
<proteinExistence type="predicted"/>
<evidence type="ECO:0000313" key="2">
    <source>
        <dbReference type="EMBL" id="WAR28443.1"/>
    </source>
</evidence>
<evidence type="ECO:0000256" key="1">
    <source>
        <dbReference type="SAM" id="Coils"/>
    </source>
</evidence>
<dbReference type="Proteomes" id="UP001164746">
    <property type="component" value="Chromosome 15"/>
</dbReference>
<keyword evidence="3" id="KW-1185">Reference proteome</keyword>
<dbReference type="EMBL" id="CP111026">
    <property type="protein sequence ID" value="WAR28443.1"/>
    <property type="molecule type" value="Genomic_DNA"/>
</dbReference>
<accession>A0ABY7G1V1</accession>
<name>A0ABY7G1V1_MYAAR</name>